<comment type="caution">
    <text evidence="6">The sequence shown here is derived from an EMBL/GenBank/DDBJ whole genome shotgun (WGS) entry which is preliminary data.</text>
</comment>
<dbReference type="CDD" id="cd07022">
    <property type="entry name" value="S49_Sppa_36K_type"/>
    <property type="match status" value="1"/>
</dbReference>
<dbReference type="Proteomes" id="UP000436468">
    <property type="component" value="Unassembled WGS sequence"/>
</dbReference>
<dbReference type="Gene3D" id="6.20.330.10">
    <property type="match status" value="1"/>
</dbReference>
<dbReference type="Pfam" id="PF01343">
    <property type="entry name" value="Peptidase_S49"/>
    <property type="match status" value="1"/>
</dbReference>
<dbReference type="InterPro" id="IPR002142">
    <property type="entry name" value="Peptidase_S49"/>
</dbReference>
<dbReference type="SUPFAM" id="SSF52096">
    <property type="entry name" value="ClpP/crotonase"/>
    <property type="match status" value="1"/>
</dbReference>
<dbReference type="PANTHER" id="PTHR33209:SF1">
    <property type="entry name" value="PEPTIDASE S49 DOMAIN-CONTAINING PROTEIN"/>
    <property type="match status" value="1"/>
</dbReference>
<keyword evidence="7" id="KW-1185">Reference proteome</keyword>
<evidence type="ECO:0000313" key="6">
    <source>
        <dbReference type="EMBL" id="MVT69981.1"/>
    </source>
</evidence>
<evidence type="ECO:0000259" key="5">
    <source>
        <dbReference type="Pfam" id="PF01343"/>
    </source>
</evidence>
<sequence>MTHLARIAAEIIGVPLYLEPRKAATIAAVLGERIGIDGDMEPVLRRAGQPLATRAPVRGKAAAGYVKIGGGIALVPVVGSLVTRAGGLDAESGLVSYDAVSAGVRAADADPEVTSILLDIHSPGGSAAGAIECADVVHAVAQKRPVVAVCNSLCCSAGYVIAAAANRIVATKTATIGSIGVVMLHVDQSRQLAGKGLVPTFIFAGEHKVDANGFEPLSDAIKADLQSEVDAYYNIMIESIAGHRPMLSAAAIRGTEARTYLGVDAVGAGLADEIGSMDATIVALARLHPETTKAFDKYAKLEFLYGPIDATRERLKDAHAAGTRAGMAAALAAGRTA</sequence>
<proteinExistence type="inferred from homology"/>
<gene>
    <name evidence="6" type="ORF">GPL21_33395</name>
</gene>
<accession>A0A844T4K0</accession>
<evidence type="ECO:0000313" key="7">
    <source>
        <dbReference type="Proteomes" id="UP000436468"/>
    </source>
</evidence>
<dbReference type="InterPro" id="IPR029045">
    <property type="entry name" value="ClpP/crotonase-like_dom_sf"/>
</dbReference>
<reference evidence="6 7" key="1">
    <citation type="submission" date="2019-12" db="EMBL/GenBank/DDBJ databases">
        <title>Draft genome sequences Bradyrhizobium cajani AMBPC1010, Bradyrhizobium pachyrhizi AMBPC1040 and Bradyrhizobium yuanmingense ALSPC3051, three plant growth promoting strains isolated from nodules of Cajanus cajan L. in Dominican Republic.</title>
        <authorList>
            <person name="Flores-Felix J.D."/>
            <person name="Araujo J."/>
            <person name="Diaz-Alcantara C."/>
            <person name="Gonzalez-Andres F."/>
            <person name="Velazquez E."/>
        </authorList>
    </citation>
    <scope>NUCLEOTIDE SEQUENCE [LARGE SCALE GENOMIC DNA]</scope>
    <source>
        <strain evidence="6 7">1040</strain>
    </source>
</reference>
<comment type="similarity">
    <text evidence="1">Belongs to the peptidase S49 family.</text>
</comment>
<protein>
    <submittedName>
        <fullName evidence="6">S49 family peptidase</fullName>
    </submittedName>
</protein>
<dbReference type="GO" id="GO:0006508">
    <property type="term" value="P:proteolysis"/>
    <property type="evidence" value="ECO:0007669"/>
    <property type="project" value="UniProtKB-KW"/>
</dbReference>
<keyword evidence="2" id="KW-0645">Protease</keyword>
<dbReference type="PANTHER" id="PTHR33209">
    <property type="entry name" value="PROTEASE 4"/>
    <property type="match status" value="1"/>
</dbReference>
<dbReference type="Gene3D" id="3.90.226.10">
    <property type="entry name" value="2-enoyl-CoA Hydratase, Chain A, domain 1"/>
    <property type="match status" value="1"/>
</dbReference>
<organism evidence="6 7">
    <name type="scientific">Bradyrhizobium pachyrhizi</name>
    <dbReference type="NCBI Taxonomy" id="280333"/>
    <lineage>
        <taxon>Bacteria</taxon>
        <taxon>Pseudomonadati</taxon>
        <taxon>Pseudomonadota</taxon>
        <taxon>Alphaproteobacteria</taxon>
        <taxon>Hyphomicrobiales</taxon>
        <taxon>Nitrobacteraceae</taxon>
        <taxon>Bradyrhizobium</taxon>
    </lineage>
</organism>
<evidence type="ECO:0000256" key="4">
    <source>
        <dbReference type="ARBA" id="ARBA00022825"/>
    </source>
</evidence>
<dbReference type="AlphaFoldDB" id="A0A844T4K0"/>
<dbReference type="EMBL" id="WQNF01000036">
    <property type="protein sequence ID" value="MVT69981.1"/>
    <property type="molecule type" value="Genomic_DNA"/>
</dbReference>
<dbReference type="RefSeq" id="WP_157348086.1">
    <property type="nucleotide sequence ID" value="NZ_WQNF01000036.1"/>
</dbReference>
<keyword evidence="3" id="KW-0378">Hydrolase</keyword>
<dbReference type="InterPro" id="IPR033855">
    <property type="entry name" value="Protein_C"/>
</dbReference>
<evidence type="ECO:0000256" key="3">
    <source>
        <dbReference type="ARBA" id="ARBA00022801"/>
    </source>
</evidence>
<dbReference type="GO" id="GO:0008236">
    <property type="term" value="F:serine-type peptidase activity"/>
    <property type="evidence" value="ECO:0007669"/>
    <property type="project" value="UniProtKB-KW"/>
</dbReference>
<evidence type="ECO:0000256" key="2">
    <source>
        <dbReference type="ARBA" id="ARBA00022670"/>
    </source>
</evidence>
<feature type="domain" description="Peptidase S49" evidence="5">
    <location>
        <begin position="140"/>
        <end position="286"/>
    </location>
</feature>
<name>A0A844T4K0_9BRAD</name>
<keyword evidence="4" id="KW-0720">Serine protease</keyword>
<evidence type="ECO:0000256" key="1">
    <source>
        <dbReference type="ARBA" id="ARBA00008683"/>
    </source>
</evidence>